<evidence type="ECO:0000313" key="5">
    <source>
        <dbReference type="Proteomes" id="UP000823616"/>
    </source>
</evidence>
<dbReference type="GO" id="GO:0009052">
    <property type="term" value="P:pentose-phosphate shunt, non-oxidative branch"/>
    <property type="evidence" value="ECO:0007669"/>
    <property type="project" value="UniProtKB-UniRule"/>
</dbReference>
<dbReference type="EMBL" id="JADIMS010000043">
    <property type="protein sequence ID" value="MBO8449993.1"/>
    <property type="molecule type" value="Genomic_DNA"/>
</dbReference>
<evidence type="ECO:0000256" key="1">
    <source>
        <dbReference type="ARBA" id="ARBA00001713"/>
    </source>
</evidence>
<feature type="binding site" evidence="3">
    <location>
        <begin position="96"/>
        <end position="99"/>
    </location>
    <ligand>
        <name>substrate</name>
    </ligand>
</feature>
<dbReference type="SUPFAM" id="SSF75445">
    <property type="entry name" value="D-ribose-5-phosphate isomerase (RpiA), lid domain"/>
    <property type="match status" value="1"/>
</dbReference>
<dbReference type="PANTHER" id="PTHR11934">
    <property type="entry name" value="RIBOSE-5-PHOSPHATE ISOMERASE"/>
    <property type="match status" value="1"/>
</dbReference>
<dbReference type="CDD" id="cd01398">
    <property type="entry name" value="RPI_A"/>
    <property type="match status" value="1"/>
</dbReference>
<sequence>MTGNREEEKKRAAFSAIDDLIREGRIFSGMKIGLGTGSTAMPAVQRLAERIADGSVSGIRAVATSFQTSIACEKLGIPVFSMNAKEIGGRLDLAIDGVDEISPQKHLIKGGGAALLREKIIAYNADIFVIVADSSKAVQMLGTGFPLPVEVVPEARVSAAASLAALGAKPVLREGVRKAGPVITDNGNLILDCLWPAPADGSAPFDPAEMESRINAIPGVAENGFFTRNPPAVYIAAADGSVQKR</sequence>
<dbReference type="GO" id="GO:0006014">
    <property type="term" value="P:D-ribose metabolic process"/>
    <property type="evidence" value="ECO:0007669"/>
    <property type="project" value="TreeGrafter"/>
</dbReference>
<reference evidence="4" key="2">
    <citation type="journal article" date="2021" name="PeerJ">
        <title>Extensive microbial diversity within the chicken gut microbiome revealed by metagenomics and culture.</title>
        <authorList>
            <person name="Gilroy R."/>
            <person name="Ravi A."/>
            <person name="Getino M."/>
            <person name="Pursley I."/>
            <person name="Horton D.L."/>
            <person name="Alikhan N.F."/>
            <person name="Baker D."/>
            <person name="Gharbi K."/>
            <person name="Hall N."/>
            <person name="Watson M."/>
            <person name="Adriaenssens E.M."/>
            <person name="Foster-Nyarko E."/>
            <person name="Jarju S."/>
            <person name="Secka A."/>
            <person name="Antonio M."/>
            <person name="Oren A."/>
            <person name="Chaudhuri R.R."/>
            <person name="La Ragione R."/>
            <person name="Hildebrand F."/>
            <person name="Pallen M.J."/>
        </authorList>
    </citation>
    <scope>NUCLEOTIDE SEQUENCE</scope>
    <source>
        <strain evidence="4">B3-4054</strain>
    </source>
</reference>
<dbReference type="SUPFAM" id="SSF100950">
    <property type="entry name" value="NagB/RpiA/CoA transferase-like"/>
    <property type="match status" value="1"/>
</dbReference>
<dbReference type="GO" id="GO:0005829">
    <property type="term" value="C:cytosol"/>
    <property type="evidence" value="ECO:0007669"/>
    <property type="project" value="TreeGrafter"/>
</dbReference>
<dbReference type="Pfam" id="PF06026">
    <property type="entry name" value="Rib_5-P_isom_A"/>
    <property type="match status" value="1"/>
</dbReference>
<comment type="subunit">
    <text evidence="3">Homodimer.</text>
</comment>
<feature type="active site" description="Proton acceptor" evidence="3">
    <location>
        <position position="118"/>
    </location>
</feature>
<gene>
    <name evidence="3 4" type="primary">rpiA</name>
    <name evidence="4" type="ORF">IAA96_02700</name>
</gene>
<feature type="binding site" evidence="3">
    <location>
        <position position="136"/>
    </location>
    <ligand>
        <name>substrate</name>
    </ligand>
</feature>
<dbReference type="HAMAP" id="MF_00170">
    <property type="entry name" value="Rib_5P_isom_A"/>
    <property type="match status" value="1"/>
</dbReference>
<comment type="caution">
    <text evidence="4">The sequence shown here is derived from an EMBL/GenBank/DDBJ whole genome shotgun (WGS) entry which is preliminary data.</text>
</comment>
<organism evidence="4 5">
    <name type="scientific">Candidatus Avitreponema avistercoris</name>
    <dbReference type="NCBI Taxonomy" id="2840705"/>
    <lineage>
        <taxon>Bacteria</taxon>
        <taxon>Pseudomonadati</taxon>
        <taxon>Spirochaetota</taxon>
        <taxon>Spirochaetia</taxon>
        <taxon>Spirochaetales</taxon>
        <taxon>Candidatus Avitreponema</taxon>
    </lineage>
</organism>
<dbReference type="NCBIfam" id="NF001924">
    <property type="entry name" value="PRK00702.1"/>
    <property type="match status" value="1"/>
</dbReference>
<protein>
    <recommendedName>
        <fullName evidence="3">Ribose-5-phosphate isomerase A</fullName>
        <ecNumber evidence="3">5.3.1.6</ecNumber>
    </recommendedName>
    <alternativeName>
        <fullName evidence="3">Phosphoriboisomerase A</fullName>
        <shortName evidence="3">PRI</shortName>
    </alternativeName>
</protein>
<dbReference type="Proteomes" id="UP000823616">
    <property type="component" value="Unassembled WGS sequence"/>
</dbReference>
<evidence type="ECO:0000313" key="4">
    <source>
        <dbReference type="EMBL" id="MBO8449993.1"/>
    </source>
</evidence>
<dbReference type="Gene3D" id="3.30.70.260">
    <property type="match status" value="1"/>
</dbReference>
<dbReference type="EC" id="5.3.1.6" evidence="3"/>
<feature type="binding site" evidence="3">
    <location>
        <begin position="36"/>
        <end position="39"/>
    </location>
    <ligand>
        <name>substrate</name>
    </ligand>
</feature>
<comment type="function">
    <text evidence="3">Catalyzes the reversible conversion of ribose-5-phosphate to ribulose 5-phosphate.</text>
</comment>
<proteinExistence type="inferred from homology"/>
<dbReference type="InterPro" id="IPR004788">
    <property type="entry name" value="Ribose5P_isomerase_type_A"/>
</dbReference>
<name>A0A9D9EN59_9SPIR</name>
<reference evidence="4" key="1">
    <citation type="submission" date="2020-10" db="EMBL/GenBank/DDBJ databases">
        <authorList>
            <person name="Gilroy R."/>
        </authorList>
    </citation>
    <scope>NUCLEOTIDE SEQUENCE</scope>
    <source>
        <strain evidence="4">B3-4054</strain>
    </source>
</reference>
<dbReference type="GO" id="GO:0004751">
    <property type="term" value="F:ribose-5-phosphate isomerase activity"/>
    <property type="evidence" value="ECO:0007669"/>
    <property type="project" value="UniProtKB-UniRule"/>
</dbReference>
<evidence type="ECO:0000256" key="2">
    <source>
        <dbReference type="ARBA" id="ARBA00023235"/>
    </source>
</evidence>
<feature type="binding site" evidence="3">
    <location>
        <begin position="109"/>
        <end position="112"/>
    </location>
    <ligand>
        <name>substrate</name>
    </ligand>
</feature>
<comment type="similarity">
    <text evidence="3">Belongs to the ribose 5-phosphate isomerase family.</text>
</comment>
<dbReference type="InterPro" id="IPR037171">
    <property type="entry name" value="NagB/RpiA_transferase-like"/>
</dbReference>
<accession>A0A9D9EN59</accession>
<dbReference type="InterPro" id="IPR020672">
    <property type="entry name" value="Ribose5P_isomerase_typA_subgr"/>
</dbReference>
<comment type="pathway">
    <text evidence="3">Carbohydrate degradation; pentose phosphate pathway; D-ribose 5-phosphate from D-ribulose 5-phosphate (non-oxidative stage): step 1/1.</text>
</comment>
<dbReference type="PANTHER" id="PTHR11934:SF0">
    <property type="entry name" value="RIBOSE-5-PHOSPHATE ISOMERASE"/>
    <property type="match status" value="1"/>
</dbReference>
<comment type="catalytic activity">
    <reaction evidence="1 3">
        <text>aldehydo-D-ribose 5-phosphate = D-ribulose 5-phosphate</text>
        <dbReference type="Rhea" id="RHEA:14657"/>
        <dbReference type="ChEBI" id="CHEBI:58121"/>
        <dbReference type="ChEBI" id="CHEBI:58273"/>
        <dbReference type="EC" id="5.3.1.6"/>
    </reaction>
</comment>
<dbReference type="AlphaFoldDB" id="A0A9D9EN59"/>
<dbReference type="NCBIfam" id="TIGR00021">
    <property type="entry name" value="rpiA"/>
    <property type="match status" value="1"/>
</dbReference>
<dbReference type="Gene3D" id="3.40.50.1360">
    <property type="match status" value="1"/>
</dbReference>
<keyword evidence="2 3" id="KW-0413">Isomerase</keyword>
<evidence type="ECO:0000256" key="3">
    <source>
        <dbReference type="HAMAP-Rule" id="MF_00170"/>
    </source>
</evidence>
<dbReference type="FunFam" id="3.40.50.1360:FF:000001">
    <property type="entry name" value="Ribose-5-phosphate isomerase A"/>
    <property type="match status" value="1"/>
</dbReference>